<dbReference type="EMBL" id="CP137573">
    <property type="protein sequence ID" value="WOX25120.1"/>
    <property type="molecule type" value="Genomic_DNA"/>
</dbReference>
<proteinExistence type="predicted"/>
<dbReference type="PANTHER" id="PTHR43586:SF21">
    <property type="entry name" value="PYRIDOXAL PHOSPHATE (PLP)-DEPENDENT ASPARTATE AMINOTRANSFERASE SUPERFAMILY"/>
    <property type="match status" value="1"/>
</dbReference>
<dbReference type="InterPro" id="IPR015421">
    <property type="entry name" value="PyrdxlP-dep_Trfase_major"/>
</dbReference>
<feature type="domain" description="Aminotransferase class V" evidence="1">
    <location>
        <begin position="53"/>
        <end position="294"/>
    </location>
</feature>
<reference evidence="2 3" key="1">
    <citation type="submission" date="2023-10" db="EMBL/GenBank/DDBJ databases">
        <title>The genome sequence of Streptomyces sp. HUAS YS2.</title>
        <authorList>
            <person name="Mo P."/>
        </authorList>
    </citation>
    <scope>NUCLEOTIDE SEQUENCE [LARGE SCALE GENOMIC DNA]</scope>
    <source>
        <strain evidence="2 3">HUAS YS2</strain>
    </source>
</reference>
<dbReference type="InterPro" id="IPR000192">
    <property type="entry name" value="Aminotrans_V_dom"/>
</dbReference>
<keyword evidence="3" id="KW-1185">Reference proteome</keyword>
<gene>
    <name evidence="2" type="ORF">R2D22_28535</name>
</gene>
<dbReference type="Gene3D" id="3.40.640.10">
    <property type="entry name" value="Type I PLP-dependent aspartate aminotransferase-like (Major domain)"/>
    <property type="match status" value="1"/>
</dbReference>
<dbReference type="Proteomes" id="UP001301731">
    <property type="component" value="Chromosome"/>
</dbReference>
<dbReference type="Gene3D" id="3.90.1150.10">
    <property type="entry name" value="Aspartate Aminotransferase, domain 1"/>
    <property type="match status" value="1"/>
</dbReference>
<keyword evidence="2" id="KW-0032">Aminotransferase</keyword>
<evidence type="ECO:0000313" key="2">
    <source>
        <dbReference type="EMBL" id="WOX25120.1"/>
    </source>
</evidence>
<protein>
    <submittedName>
        <fullName evidence="2">Aminotransferase class V-fold PLP-dependent enzyme</fullName>
    </submittedName>
</protein>
<dbReference type="SUPFAM" id="SSF53383">
    <property type="entry name" value="PLP-dependent transferases"/>
    <property type="match status" value="1"/>
</dbReference>
<accession>A0ABZ0M029</accession>
<dbReference type="Pfam" id="PF00266">
    <property type="entry name" value="Aminotran_5"/>
    <property type="match status" value="1"/>
</dbReference>
<dbReference type="InterPro" id="IPR015422">
    <property type="entry name" value="PyrdxlP-dep_Trfase_small"/>
</dbReference>
<name>A0ABZ0M029_9ACTN</name>
<organism evidence="2 3">
    <name type="scientific">Streptomyces solicathayae</name>
    <dbReference type="NCBI Taxonomy" id="3081768"/>
    <lineage>
        <taxon>Bacteria</taxon>
        <taxon>Bacillati</taxon>
        <taxon>Actinomycetota</taxon>
        <taxon>Actinomycetes</taxon>
        <taxon>Kitasatosporales</taxon>
        <taxon>Streptomycetaceae</taxon>
        <taxon>Streptomyces</taxon>
    </lineage>
</organism>
<dbReference type="GO" id="GO:0008483">
    <property type="term" value="F:transaminase activity"/>
    <property type="evidence" value="ECO:0007669"/>
    <property type="project" value="UniProtKB-KW"/>
</dbReference>
<evidence type="ECO:0000259" key="1">
    <source>
        <dbReference type="Pfam" id="PF00266"/>
    </source>
</evidence>
<dbReference type="PANTHER" id="PTHR43586">
    <property type="entry name" value="CYSTEINE DESULFURASE"/>
    <property type="match status" value="1"/>
</dbReference>
<sequence length="350" mass="36052">MEIENLGGDEFAPTQTYLNTSTCGLLPRRAVAAVTALAAELAAGRPGGSGNDEAVEAARASFARIVGVAPERVATGGSVAVHVGLIAQSLPAGAEILFPEGEFSSVIDPFLVRGDLKLRYVPLERLADAVRPGTALVALSAVQSSDGRTADLAAVRAAAAAHGARILLDATQAAGWLPLRAGEYDYTVTGGFKYLTCPRGVSFLTVTEEAQESLLPLHAGMAAAADVWGSVYGPLAELAPSALRFDEPPAFLSYHGAAASLSLLEEIGIDRVHAHGTALAARFRAGMDRIGRPAVADDSVVVAVPGLGDRHAELLAAGVVTSARAGNLRLSFHLYNTAADVDRALDVLSG</sequence>
<keyword evidence="2" id="KW-0808">Transferase</keyword>
<evidence type="ECO:0000313" key="3">
    <source>
        <dbReference type="Proteomes" id="UP001301731"/>
    </source>
</evidence>
<dbReference type="RefSeq" id="WP_318107560.1">
    <property type="nucleotide sequence ID" value="NZ_CP137573.1"/>
</dbReference>
<dbReference type="InterPro" id="IPR015424">
    <property type="entry name" value="PyrdxlP-dep_Trfase"/>
</dbReference>